<dbReference type="PANTHER" id="PTHR30514:SF1">
    <property type="entry name" value="HTH-TYPE TRANSCRIPTIONAL REGULATOR HEXR-RELATED"/>
    <property type="match status" value="1"/>
</dbReference>
<comment type="caution">
    <text evidence="6">The sequence shown here is derived from an EMBL/GenBank/DDBJ whole genome shotgun (WGS) entry which is preliminary data.</text>
</comment>
<evidence type="ECO:0000313" key="6">
    <source>
        <dbReference type="EMBL" id="GAD46368.1"/>
    </source>
</evidence>
<dbReference type="InterPro" id="IPR001347">
    <property type="entry name" value="SIS_dom"/>
</dbReference>
<dbReference type="Pfam" id="PF01380">
    <property type="entry name" value="SIS"/>
    <property type="match status" value="1"/>
</dbReference>
<accession>A0AAN4P8T1</accession>
<dbReference type="PROSITE" id="PS51464">
    <property type="entry name" value="SIS"/>
    <property type="match status" value="1"/>
</dbReference>
<dbReference type="CDD" id="cd05013">
    <property type="entry name" value="SIS_RpiR"/>
    <property type="match status" value="1"/>
</dbReference>
<gene>
    <name evidence="6" type="ORF">ANG6_0863</name>
</gene>
<keyword evidence="1" id="KW-0805">Transcription regulation</keyword>
<dbReference type="InterPro" id="IPR047640">
    <property type="entry name" value="RpiR-like"/>
</dbReference>
<evidence type="ECO:0008006" key="8">
    <source>
        <dbReference type="Google" id="ProtNLM"/>
    </source>
</evidence>
<dbReference type="InterPro" id="IPR000281">
    <property type="entry name" value="HTH_RpiR"/>
</dbReference>
<dbReference type="AlphaFoldDB" id="A0AAN4P8T1"/>
<evidence type="ECO:0000256" key="1">
    <source>
        <dbReference type="ARBA" id="ARBA00023015"/>
    </source>
</evidence>
<dbReference type="InterPro" id="IPR046348">
    <property type="entry name" value="SIS_dom_sf"/>
</dbReference>
<feature type="domain" description="SIS" evidence="5">
    <location>
        <begin position="125"/>
        <end position="263"/>
    </location>
</feature>
<proteinExistence type="predicted"/>
<evidence type="ECO:0000256" key="3">
    <source>
        <dbReference type="ARBA" id="ARBA00023163"/>
    </source>
</evidence>
<dbReference type="GO" id="GO:1901135">
    <property type="term" value="P:carbohydrate derivative metabolic process"/>
    <property type="evidence" value="ECO:0007669"/>
    <property type="project" value="InterPro"/>
</dbReference>
<evidence type="ECO:0000259" key="4">
    <source>
        <dbReference type="PROSITE" id="PS51071"/>
    </source>
</evidence>
<dbReference type="InterPro" id="IPR035472">
    <property type="entry name" value="RpiR-like_SIS"/>
</dbReference>
<dbReference type="GO" id="GO:0003677">
    <property type="term" value="F:DNA binding"/>
    <property type="evidence" value="ECO:0007669"/>
    <property type="project" value="UniProtKB-KW"/>
</dbReference>
<sequence length="293" mass="33809">MLIVEKLSNQQKMTETEINIAQYLLNIGHDIKNKSTRSIAKELFISPSTVSRFCQLIGFSGFSEFQQHYLEEIRYLESKFQSIDPNQPFNEIDKNKRLASKVGALYKETIEDTVELLHHDSLQKAERMLHTARELYVGSAGDTFDLANVFKNRCLKIGKKVTVEIRNDNLFYQACYAPNDSCFILISYSGETAMILKVAEKLRERQIPTIVITSYGDNQLSQLFETVLYISTHEKLVENLGNFSSLLSVHFILDVLYASIFNTCRQENYENRIRAAYEFEQARKSKNPLIRDS</sequence>
<dbReference type="RefSeq" id="WP_022526442.1">
    <property type="nucleotide sequence ID" value="NZ_BASY01000006.1"/>
</dbReference>
<dbReference type="Pfam" id="PF01418">
    <property type="entry name" value="HTH_6"/>
    <property type="match status" value="1"/>
</dbReference>
<dbReference type="GO" id="GO:0097367">
    <property type="term" value="F:carbohydrate derivative binding"/>
    <property type="evidence" value="ECO:0007669"/>
    <property type="project" value="InterPro"/>
</dbReference>
<dbReference type="Gene3D" id="1.10.10.10">
    <property type="entry name" value="Winged helix-like DNA-binding domain superfamily/Winged helix DNA-binding domain"/>
    <property type="match status" value="1"/>
</dbReference>
<dbReference type="PROSITE" id="PS51071">
    <property type="entry name" value="HTH_RPIR"/>
    <property type="match status" value="1"/>
</dbReference>
<dbReference type="Gene3D" id="3.40.50.10490">
    <property type="entry name" value="Glucose-6-phosphate isomerase like protein, domain 1"/>
    <property type="match status" value="1"/>
</dbReference>
<protein>
    <recommendedName>
        <fullName evidence="8">Transcriptional regulators</fullName>
    </recommendedName>
</protein>
<evidence type="ECO:0000313" key="7">
    <source>
        <dbReference type="Proteomes" id="UP000016981"/>
    </source>
</evidence>
<dbReference type="InterPro" id="IPR036388">
    <property type="entry name" value="WH-like_DNA-bd_sf"/>
</dbReference>
<dbReference type="SUPFAM" id="SSF53697">
    <property type="entry name" value="SIS domain"/>
    <property type="match status" value="1"/>
</dbReference>
<reference evidence="7" key="1">
    <citation type="submission" date="2013-09" db="EMBL/GenBank/DDBJ databases">
        <title>Genome Sequences of seven clinical isolates and type strains of anginosus group streptococci.</title>
        <authorList>
            <person name="Maruyama F."/>
            <person name="Sakurai A."/>
            <person name="Ogura Y."/>
            <person name="Homma H."/>
            <person name="Takahashi N."/>
            <person name="Ohtsubo Y."/>
            <person name="Hoshino T."/>
            <person name="Okahashi N."/>
            <person name="Nakagawa I."/>
            <person name="Kimura S."/>
            <person name="Fujiwara T."/>
            <person name="Hayashi T."/>
            <person name="Shintani S."/>
        </authorList>
    </citation>
    <scope>NUCLEOTIDE SEQUENCE [LARGE SCALE GENOMIC DNA]</scope>
    <source>
        <strain evidence="7">T5</strain>
    </source>
</reference>
<name>A0AAN4P8T1_STRAP</name>
<dbReference type="Proteomes" id="UP000016981">
    <property type="component" value="Unassembled WGS sequence"/>
</dbReference>
<keyword evidence="2" id="KW-0238">DNA-binding</keyword>
<dbReference type="PANTHER" id="PTHR30514">
    <property type="entry name" value="GLUCOKINASE"/>
    <property type="match status" value="1"/>
</dbReference>
<feature type="domain" description="HTH rpiR-type" evidence="4">
    <location>
        <begin position="1"/>
        <end position="76"/>
    </location>
</feature>
<dbReference type="SUPFAM" id="SSF46689">
    <property type="entry name" value="Homeodomain-like"/>
    <property type="match status" value="1"/>
</dbReference>
<evidence type="ECO:0000256" key="2">
    <source>
        <dbReference type="ARBA" id="ARBA00023125"/>
    </source>
</evidence>
<dbReference type="GO" id="GO:0003700">
    <property type="term" value="F:DNA-binding transcription factor activity"/>
    <property type="evidence" value="ECO:0007669"/>
    <property type="project" value="InterPro"/>
</dbReference>
<dbReference type="InterPro" id="IPR009057">
    <property type="entry name" value="Homeodomain-like_sf"/>
</dbReference>
<dbReference type="EMBL" id="BASY01000006">
    <property type="protein sequence ID" value="GAD46368.1"/>
    <property type="molecule type" value="Genomic_DNA"/>
</dbReference>
<evidence type="ECO:0000259" key="5">
    <source>
        <dbReference type="PROSITE" id="PS51464"/>
    </source>
</evidence>
<organism evidence="6 7">
    <name type="scientific">Streptococcus anginosus T5</name>
    <dbReference type="NCBI Taxonomy" id="1163302"/>
    <lineage>
        <taxon>Bacteria</taxon>
        <taxon>Bacillati</taxon>
        <taxon>Bacillota</taxon>
        <taxon>Bacilli</taxon>
        <taxon>Lactobacillales</taxon>
        <taxon>Streptococcaceae</taxon>
        <taxon>Streptococcus</taxon>
        <taxon>Streptococcus anginosus group</taxon>
    </lineage>
</organism>
<keyword evidence="3" id="KW-0804">Transcription</keyword>